<dbReference type="NCBIfam" id="TIGR00756">
    <property type="entry name" value="PPR"/>
    <property type="match status" value="4"/>
</dbReference>
<feature type="repeat" description="PPR" evidence="4">
    <location>
        <begin position="198"/>
        <end position="233"/>
    </location>
</feature>
<keyword evidence="2" id="KW-0677">Repeat</keyword>
<feature type="domain" description="PROP1-like PPR" evidence="5">
    <location>
        <begin position="205"/>
        <end position="363"/>
    </location>
</feature>
<dbReference type="InterPro" id="IPR011990">
    <property type="entry name" value="TPR-like_helical_dom_sf"/>
</dbReference>
<evidence type="ECO:0000256" key="3">
    <source>
        <dbReference type="ARBA" id="ARBA00022946"/>
    </source>
</evidence>
<protein>
    <recommendedName>
        <fullName evidence="5">PROP1-like PPR domain-containing protein</fullName>
    </recommendedName>
</protein>
<feature type="repeat" description="PPR" evidence="4">
    <location>
        <begin position="339"/>
        <end position="373"/>
    </location>
</feature>
<sequence length="663" mass="75269">MEAMALSFTFSGIPPLRTTSNLSSKFCISCSLAKTLDKPLFSAPTNSTSNAPLNSAQSNSTHKPFKIARRDAIDGIKTASDLESALQRAEGILQVEDYNIVLRYFCESKKWSHFSQLFEWMQAHDEFNVGSYSTYFKYMGLSRNPVKALKVYDNIKDVEIKLHPSVCNSVLGCLVRNGRTESALKLFDQMKSDGLLPNLVTYSTLLTGCSKLKNGYATAMELLKEIKAQNLGMDSVIYGTLLAICASNNRREEAELYFQQMKNEGHSPNLFHYSSLLNVYAEDRDHTKAQMLINDMKSVGIAPNKVVLTTLLKVYARGGLFEKSKELLAELETLGYAQDEIAYAILIDNLAKQGKLDEAKKIFADMNEKCVKSDGYSHMIMISALCRSRLLEEAKQLAKEYESKYAKYDDVVILNTLLRAYCNNGDMESVMQMLKRMDEVGISPDWNTFHILIKYFSKEKLYHLAYKTIEDMNSKKHQLDEELCTSVMIELGKAGYPSEAFSVYNMLRYSQRKLQKSLHEKILQILVAGGLLKDAYLVTKDFSESISDRSMEKFARAFMKSGNVNLINDVLKSYHQSRKKISPEIFNIAITRYFQRREKKELLLHLLRWMAGQGYCVDATTRNLLLKNAHLFGSKQIIADILANQQVANSKLNGRSKSRHNKK</sequence>
<keyword evidence="3" id="KW-0809">Transit peptide</keyword>
<accession>A0A9Q0C5R8</accession>
<dbReference type="OrthoDB" id="185373at2759"/>
<gene>
    <name evidence="6" type="ORF">LUZ63_019206</name>
</gene>
<dbReference type="InterPro" id="IPR002885">
    <property type="entry name" value="PPR_rpt"/>
</dbReference>
<reference evidence="6" key="1">
    <citation type="journal article" date="2022" name="Cell">
        <title>Repeat-based holocentromeres influence genome architecture and karyotype evolution.</title>
        <authorList>
            <person name="Hofstatter P.G."/>
            <person name="Thangavel G."/>
            <person name="Lux T."/>
            <person name="Neumann P."/>
            <person name="Vondrak T."/>
            <person name="Novak P."/>
            <person name="Zhang M."/>
            <person name="Costa L."/>
            <person name="Castellani M."/>
            <person name="Scott A."/>
            <person name="Toegelov H."/>
            <person name="Fuchs J."/>
            <person name="Mata-Sucre Y."/>
            <person name="Dias Y."/>
            <person name="Vanzela A.L.L."/>
            <person name="Huettel B."/>
            <person name="Almeida C.C.S."/>
            <person name="Simkova H."/>
            <person name="Souza G."/>
            <person name="Pedrosa-Harand A."/>
            <person name="Macas J."/>
            <person name="Mayer K.F.X."/>
            <person name="Houben A."/>
            <person name="Marques A."/>
        </authorList>
    </citation>
    <scope>NUCLEOTIDE SEQUENCE</scope>
    <source>
        <strain evidence="6">RhyBre1mFocal</strain>
    </source>
</reference>
<dbReference type="Gene3D" id="1.25.40.10">
    <property type="entry name" value="Tetratricopeptide repeat domain"/>
    <property type="match status" value="4"/>
</dbReference>
<feature type="repeat" description="PPR" evidence="4">
    <location>
        <begin position="410"/>
        <end position="444"/>
    </location>
</feature>
<dbReference type="AlphaFoldDB" id="A0A9Q0C5R8"/>
<dbReference type="Pfam" id="PF13041">
    <property type="entry name" value="PPR_2"/>
    <property type="match status" value="1"/>
</dbReference>
<dbReference type="Proteomes" id="UP001151287">
    <property type="component" value="Unassembled WGS sequence"/>
</dbReference>
<dbReference type="PROSITE" id="PS51375">
    <property type="entry name" value="PPR"/>
    <property type="match status" value="6"/>
</dbReference>
<proteinExistence type="inferred from homology"/>
<name>A0A9Q0C5R8_9POAL</name>
<evidence type="ECO:0000259" key="5">
    <source>
        <dbReference type="Pfam" id="PF17177"/>
    </source>
</evidence>
<dbReference type="Pfam" id="PF01535">
    <property type="entry name" value="PPR"/>
    <property type="match status" value="2"/>
</dbReference>
<evidence type="ECO:0000313" key="6">
    <source>
        <dbReference type="EMBL" id="KAJ1687816.1"/>
    </source>
</evidence>
<keyword evidence="7" id="KW-1185">Reference proteome</keyword>
<evidence type="ECO:0000256" key="2">
    <source>
        <dbReference type="ARBA" id="ARBA00022737"/>
    </source>
</evidence>
<organism evidence="6 7">
    <name type="scientific">Rhynchospora breviuscula</name>
    <dbReference type="NCBI Taxonomy" id="2022672"/>
    <lineage>
        <taxon>Eukaryota</taxon>
        <taxon>Viridiplantae</taxon>
        <taxon>Streptophyta</taxon>
        <taxon>Embryophyta</taxon>
        <taxon>Tracheophyta</taxon>
        <taxon>Spermatophyta</taxon>
        <taxon>Magnoliopsida</taxon>
        <taxon>Liliopsida</taxon>
        <taxon>Poales</taxon>
        <taxon>Cyperaceae</taxon>
        <taxon>Cyperoideae</taxon>
        <taxon>Rhynchosporeae</taxon>
        <taxon>Rhynchospora</taxon>
    </lineage>
</organism>
<feature type="repeat" description="PPR" evidence="4">
    <location>
        <begin position="269"/>
        <end position="303"/>
    </location>
</feature>
<dbReference type="EMBL" id="JAMQYH010000005">
    <property type="protein sequence ID" value="KAJ1687816.1"/>
    <property type="molecule type" value="Genomic_DNA"/>
</dbReference>
<comment type="similarity">
    <text evidence="1">Belongs to the PPR family. P subfamily.</text>
</comment>
<evidence type="ECO:0000256" key="1">
    <source>
        <dbReference type="ARBA" id="ARBA00007626"/>
    </source>
</evidence>
<feature type="repeat" description="PPR" evidence="4">
    <location>
        <begin position="163"/>
        <end position="197"/>
    </location>
</feature>
<feature type="repeat" description="PPR" evidence="4">
    <location>
        <begin position="234"/>
        <end position="268"/>
    </location>
</feature>
<comment type="caution">
    <text evidence="6">The sequence shown here is derived from an EMBL/GenBank/DDBJ whole genome shotgun (WGS) entry which is preliminary data.</text>
</comment>
<dbReference type="Pfam" id="PF17177">
    <property type="entry name" value="PPR_long"/>
    <property type="match status" value="1"/>
</dbReference>
<dbReference type="InterPro" id="IPR033443">
    <property type="entry name" value="PROP1-like_PPR_dom"/>
</dbReference>
<dbReference type="PANTHER" id="PTHR47447:SF24">
    <property type="entry name" value="PENTATRICOPEPTIDE REPEAT-CONTAINING PROTEIN"/>
    <property type="match status" value="1"/>
</dbReference>
<dbReference type="PANTHER" id="PTHR47447">
    <property type="entry name" value="OS03G0856100 PROTEIN"/>
    <property type="match status" value="1"/>
</dbReference>
<evidence type="ECO:0000313" key="7">
    <source>
        <dbReference type="Proteomes" id="UP001151287"/>
    </source>
</evidence>
<evidence type="ECO:0000256" key="4">
    <source>
        <dbReference type="PROSITE-ProRule" id="PRU00708"/>
    </source>
</evidence>